<dbReference type="OrthoDB" id="1003648at2"/>
<comment type="caution">
    <text evidence="1">The sequence shown here is derived from an EMBL/GenBank/DDBJ whole genome shotgun (WGS) entry which is preliminary data.</text>
</comment>
<evidence type="ECO:0000313" key="1">
    <source>
        <dbReference type="EMBL" id="RNI27077.1"/>
    </source>
</evidence>
<protein>
    <submittedName>
        <fullName evidence="1">Uncharacterized protein</fullName>
    </submittedName>
</protein>
<organism evidence="1 2">
    <name type="scientific">Rufibacter immobilis</name>
    <dbReference type="NCBI Taxonomy" id="1348778"/>
    <lineage>
        <taxon>Bacteria</taxon>
        <taxon>Pseudomonadati</taxon>
        <taxon>Bacteroidota</taxon>
        <taxon>Cytophagia</taxon>
        <taxon>Cytophagales</taxon>
        <taxon>Hymenobacteraceae</taxon>
        <taxon>Rufibacter</taxon>
    </lineage>
</organism>
<gene>
    <name evidence="1" type="ORF">EFA69_12925</name>
</gene>
<name>A0A3M9MPE4_9BACT</name>
<evidence type="ECO:0000313" key="2">
    <source>
        <dbReference type="Proteomes" id="UP000271010"/>
    </source>
</evidence>
<keyword evidence="2" id="KW-1185">Reference proteome</keyword>
<proteinExistence type="predicted"/>
<reference evidence="1 2" key="1">
    <citation type="submission" date="2018-11" db="EMBL/GenBank/DDBJ databases">
        <title>Rufibacter latericius sp. nov., isolated from water in Baiyang Lake.</title>
        <authorList>
            <person name="Yang Y."/>
        </authorList>
    </citation>
    <scope>NUCLEOTIDE SEQUENCE [LARGE SCALE GENOMIC DNA]</scope>
    <source>
        <strain evidence="1 2">MCC P1</strain>
    </source>
</reference>
<dbReference type="Proteomes" id="UP000271010">
    <property type="component" value="Unassembled WGS sequence"/>
</dbReference>
<dbReference type="RefSeq" id="WP_123133546.1">
    <property type="nucleotide sequence ID" value="NZ_RJJE01000017.1"/>
</dbReference>
<dbReference type="EMBL" id="RJJE01000017">
    <property type="protein sequence ID" value="RNI27077.1"/>
    <property type="molecule type" value="Genomic_DNA"/>
</dbReference>
<accession>A0A3M9MPE4</accession>
<dbReference type="AlphaFoldDB" id="A0A3M9MPE4"/>
<sequence length="229" mass="27038">MEDREDRIETIFEGLRQKSTTKQAIFRNTKSIFEQLRNSSIELVENLKQRITEVDSNVVIEYRSINEFEFHIKFSGDLLVFVMHSNVITLPEDHELMKSSYVEEDFRRRFFGHIMAYNFMADSIKYNRLNDPGYLLGRVLINIENHFYLEGVKQLDLNYNDMARNAINEKTLRLFIESAMIASVNNDLMAPDVDEIRKITVKQKLEEQQVSTPQKVGFSFSYQRKPNVY</sequence>